<gene>
    <name evidence="1" type="ORF">DYP60_04955</name>
</gene>
<organism evidence="1 2">
    <name type="scientific">Sphaerochaeta halotolerans</name>
    <dbReference type="NCBI Taxonomy" id="2293840"/>
    <lineage>
        <taxon>Bacteria</taxon>
        <taxon>Pseudomonadati</taxon>
        <taxon>Spirochaetota</taxon>
        <taxon>Spirochaetia</taxon>
        <taxon>Spirochaetales</taxon>
        <taxon>Sphaerochaetaceae</taxon>
        <taxon>Sphaerochaeta</taxon>
    </lineage>
</organism>
<comment type="caution">
    <text evidence="1">The sequence shown here is derived from an EMBL/GenBank/DDBJ whole genome shotgun (WGS) entry which is preliminary data.</text>
</comment>
<dbReference type="PANTHER" id="PTHR40517:SF1">
    <property type="entry name" value="METAL-DEPENDENT PHOSPHOHYDROLASE, HD SUPERFAMILY-RELATED"/>
    <property type="match status" value="1"/>
</dbReference>
<protein>
    <submittedName>
        <fullName evidence="1">Phosphohydrolase</fullName>
    </submittedName>
</protein>
<dbReference type="SUPFAM" id="SSF109604">
    <property type="entry name" value="HD-domain/PDEase-like"/>
    <property type="match status" value="1"/>
</dbReference>
<keyword evidence="2" id="KW-1185">Reference proteome</keyword>
<dbReference type="EMBL" id="QUWK01000004">
    <property type="protein sequence ID" value="RFU95367.1"/>
    <property type="molecule type" value="Genomic_DNA"/>
</dbReference>
<sequence>MKSPKEYALEKYLLSQLDRDSDSYRLATLLVQDPEIEALQEYANSVSIKRLNYNDHGPVHMRQVAINGVKMLTLLKDAGIKTSLEQEESGSFEDSMLALLLASFVHDLGMSIGRSDHELTGLVIARPIMNRILTQLLGDQLTRKIAIISVASEGVLGHMANRRVHSLEAGMLLVADGCDMEKGRARIPMSIMSHAKVGDIHKYSSNAIEKVTITKGDSVPILIDIAMSSDVGFFQVEEVLLPKISMSPAKVYVQVHAGVIGKERKKYL</sequence>
<name>A0A372MHV2_9SPIR</name>
<evidence type="ECO:0000313" key="2">
    <source>
        <dbReference type="Proteomes" id="UP000264002"/>
    </source>
</evidence>
<dbReference type="InterPro" id="IPR039967">
    <property type="entry name" value="MJ1020-like"/>
</dbReference>
<accession>A0A372MHV2</accession>
<dbReference type="PANTHER" id="PTHR40517">
    <property type="entry name" value="METAL-DEPENDENT PHOSPHOHYDROLASE, HD SUPERFAMILY-RELATED"/>
    <property type="match status" value="1"/>
</dbReference>
<reference evidence="2" key="1">
    <citation type="submission" date="2018-08" db="EMBL/GenBank/DDBJ databases">
        <authorList>
            <person name="Grouzdev D.S."/>
            <person name="Krutkina M.S."/>
        </authorList>
    </citation>
    <scope>NUCLEOTIDE SEQUENCE [LARGE SCALE GENOMIC DNA]</scope>
    <source>
        <strain evidence="2">4-11</strain>
    </source>
</reference>
<dbReference type="AlphaFoldDB" id="A0A372MHV2"/>
<keyword evidence="1" id="KW-0378">Hydrolase</keyword>
<dbReference type="GO" id="GO:0016787">
    <property type="term" value="F:hydrolase activity"/>
    <property type="evidence" value="ECO:0007669"/>
    <property type="project" value="UniProtKB-KW"/>
</dbReference>
<proteinExistence type="predicted"/>
<dbReference type="OrthoDB" id="247014at2"/>
<dbReference type="Proteomes" id="UP000264002">
    <property type="component" value="Unassembled WGS sequence"/>
</dbReference>
<reference evidence="1 2" key="2">
    <citation type="submission" date="2018-09" db="EMBL/GenBank/DDBJ databases">
        <title>Genome of Sphaerochaeta halotolerans strain 4-11.</title>
        <authorList>
            <person name="Nazina T.N."/>
            <person name="Sokolova D.S."/>
        </authorList>
    </citation>
    <scope>NUCLEOTIDE SEQUENCE [LARGE SCALE GENOMIC DNA]</scope>
    <source>
        <strain evidence="1 2">4-11</strain>
    </source>
</reference>
<dbReference type="Gene3D" id="1.10.3210.10">
    <property type="entry name" value="Hypothetical protein af1432"/>
    <property type="match status" value="1"/>
</dbReference>
<evidence type="ECO:0000313" key="1">
    <source>
        <dbReference type="EMBL" id="RFU95367.1"/>
    </source>
</evidence>
<dbReference type="RefSeq" id="WP_117329776.1">
    <property type="nucleotide sequence ID" value="NZ_QUWK01000004.1"/>
</dbReference>